<comment type="caution">
    <text evidence="3">The sequence shown here is derived from an EMBL/GenBank/DDBJ whole genome shotgun (WGS) entry which is preliminary data.</text>
</comment>
<gene>
    <name evidence="3" type="ORF">SDC9_129383</name>
</gene>
<evidence type="ECO:0000256" key="2">
    <source>
        <dbReference type="SAM" id="Phobius"/>
    </source>
</evidence>
<feature type="region of interest" description="Disordered" evidence="1">
    <location>
        <begin position="339"/>
        <end position="362"/>
    </location>
</feature>
<keyword evidence="2" id="KW-0812">Transmembrane</keyword>
<reference evidence="3" key="1">
    <citation type="submission" date="2019-08" db="EMBL/GenBank/DDBJ databases">
        <authorList>
            <person name="Kucharzyk K."/>
            <person name="Murdoch R.W."/>
            <person name="Higgins S."/>
            <person name="Loffler F."/>
        </authorList>
    </citation>
    <scope>NUCLEOTIDE SEQUENCE</scope>
</reference>
<protein>
    <submittedName>
        <fullName evidence="3">Uncharacterized protein</fullName>
    </submittedName>
</protein>
<dbReference type="Gene3D" id="3.30.450.20">
    <property type="entry name" value="PAS domain"/>
    <property type="match status" value="2"/>
</dbReference>
<evidence type="ECO:0000313" key="3">
    <source>
        <dbReference type="EMBL" id="MPM82322.1"/>
    </source>
</evidence>
<keyword evidence="2" id="KW-1133">Transmembrane helix</keyword>
<sequence length="376" mass="41708">MVTVVDRNGWVVYQSETPNEHLKSYGSMAKLDHFQYFTGHSGDSLFIGATRLGKMTGKYQYRVGRPLLKDGNFDGMVMLTLVPDQLMDPFKAMSLGRHSSVTMMTLEPKLIARLPRPNEDAYDRKMANLKESYGVDLQTDAEGQVFDVGSPFEPNSRRDIFFKRLPDYPIAIVVGVSELDLQDDMANARNSLFILAALFSASALIVAMLMLREKIQNRRLTVSLAANREAEEQLRIAAAAFDSQGGTVITDAEGVIIRVTGRFPIRRGIRLKSWLAKPRECLSLTTTTIASTKTCGRSSSKPEGGRVRYGIDARMARYSRNGSPSRLCAMQRASLPIMSRRTLTSPSARRRKSESRSWPSTTSLPACPIGHSCAIA</sequence>
<dbReference type="AlphaFoldDB" id="A0A645D0J2"/>
<accession>A0A645D0J2</accession>
<evidence type="ECO:0000256" key="1">
    <source>
        <dbReference type="SAM" id="MobiDB-lite"/>
    </source>
</evidence>
<proteinExistence type="predicted"/>
<organism evidence="3">
    <name type="scientific">bioreactor metagenome</name>
    <dbReference type="NCBI Taxonomy" id="1076179"/>
    <lineage>
        <taxon>unclassified sequences</taxon>
        <taxon>metagenomes</taxon>
        <taxon>ecological metagenomes</taxon>
    </lineage>
</organism>
<feature type="transmembrane region" description="Helical" evidence="2">
    <location>
        <begin position="192"/>
        <end position="211"/>
    </location>
</feature>
<keyword evidence="2" id="KW-0472">Membrane</keyword>
<dbReference type="EMBL" id="VSSQ01031435">
    <property type="protein sequence ID" value="MPM82322.1"/>
    <property type="molecule type" value="Genomic_DNA"/>
</dbReference>
<name>A0A645D0J2_9ZZZZ</name>